<reference evidence="2 3" key="1">
    <citation type="journal article" date="2017" name="Nature">
        <title>The Apostasia genome and the evolution of orchids.</title>
        <authorList>
            <person name="Zhang G.Q."/>
            <person name="Liu K.W."/>
            <person name="Li Z."/>
            <person name="Lohaus R."/>
            <person name="Hsiao Y.Y."/>
            <person name="Niu S.C."/>
            <person name="Wang J.Y."/>
            <person name="Lin Y.C."/>
            <person name="Xu Q."/>
            <person name="Chen L.J."/>
            <person name="Yoshida K."/>
            <person name="Fujiwara S."/>
            <person name="Wang Z.W."/>
            <person name="Zhang Y.Q."/>
            <person name="Mitsuda N."/>
            <person name="Wang M."/>
            <person name="Liu G.H."/>
            <person name="Pecoraro L."/>
            <person name="Huang H.X."/>
            <person name="Xiao X.J."/>
            <person name="Lin M."/>
            <person name="Wu X.Y."/>
            <person name="Wu W.L."/>
            <person name="Chen Y.Y."/>
            <person name="Chang S.B."/>
            <person name="Sakamoto S."/>
            <person name="Ohme-Takagi M."/>
            <person name="Yagi M."/>
            <person name="Zeng S.J."/>
            <person name="Shen C.Y."/>
            <person name="Yeh C.M."/>
            <person name="Luo Y.B."/>
            <person name="Tsai W.C."/>
            <person name="Van de Peer Y."/>
            <person name="Liu Z.J."/>
        </authorList>
    </citation>
    <scope>NUCLEOTIDE SEQUENCE [LARGE SCALE GENOMIC DNA]</scope>
    <source>
        <strain evidence="3">cv. Shenzhen</strain>
        <tissue evidence="2">Stem</tissue>
    </source>
</reference>
<keyword evidence="3" id="KW-1185">Reference proteome</keyword>
<gene>
    <name evidence="2" type="ORF">AXF42_Ash006865</name>
</gene>
<organism evidence="2 3">
    <name type="scientific">Apostasia shenzhenica</name>
    <dbReference type="NCBI Taxonomy" id="1088818"/>
    <lineage>
        <taxon>Eukaryota</taxon>
        <taxon>Viridiplantae</taxon>
        <taxon>Streptophyta</taxon>
        <taxon>Embryophyta</taxon>
        <taxon>Tracheophyta</taxon>
        <taxon>Spermatophyta</taxon>
        <taxon>Magnoliopsida</taxon>
        <taxon>Liliopsida</taxon>
        <taxon>Asparagales</taxon>
        <taxon>Orchidaceae</taxon>
        <taxon>Apostasioideae</taxon>
        <taxon>Apostasia</taxon>
    </lineage>
</organism>
<evidence type="ECO:0000256" key="1">
    <source>
        <dbReference type="SAM" id="MobiDB-lite"/>
    </source>
</evidence>
<feature type="compositionally biased region" description="Low complexity" evidence="1">
    <location>
        <begin position="68"/>
        <end position="79"/>
    </location>
</feature>
<proteinExistence type="predicted"/>
<dbReference type="AlphaFoldDB" id="A0A2I0AJC5"/>
<dbReference type="OrthoDB" id="767486at2759"/>
<sequence>MDVLREQRRLPTPPSPIEIPGRCRRIGPDGFTQTELAAAEQLVQLSESSGDSSAAPAAEDATETMQRSLSSALSSSSSPVSVVSAAFAAAEDDGDEDGELRRLRPRFRRIGDVYASAALVEAGGRRRTAIQRRKKRGNRE</sequence>
<feature type="region of interest" description="Disordered" evidence="1">
    <location>
        <begin position="45"/>
        <end position="79"/>
    </location>
</feature>
<evidence type="ECO:0000313" key="3">
    <source>
        <dbReference type="Proteomes" id="UP000236161"/>
    </source>
</evidence>
<name>A0A2I0AJC5_9ASPA</name>
<accession>A0A2I0AJC5</accession>
<evidence type="ECO:0000313" key="2">
    <source>
        <dbReference type="EMBL" id="PKA55663.1"/>
    </source>
</evidence>
<protein>
    <submittedName>
        <fullName evidence="2">Uncharacterized protein</fullName>
    </submittedName>
</protein>
<dbReference type="PANTHER" id="PTHR35167:SF3">
    <property type="entry name" value="OS05G0216466 PROTEIN"/>
    <property type="match status" value="1"/>
</dbReference>
<dbReference type="Proteomes" id="UP000236161">
    <property type="component" value="Unassembled WGS sequence"/>
</dbReference>
<dbReference type="PANTHER" id="PTHR35167">
    <property type="entry name" value="OS05G0216466 PROTEIN"/>
    <property type="match status" value="1"/>
</dbReference>
<feature type="region of interest" description="Disordered" evidence="1">
    <location>
        <begin position="1"/>
        <end position="29"/>
    </location>
</feature>
<dbReference type="EMBL" id="KZ451979">
    <property type="protein sequence ID" value="PKA55663.1"/>
    <property type="molecule type" value="Genomic_DNA"/>
</dbReference>